<dbReference type="NCBIfam" id="TIGR01590">
    <property type="entry name" value="yir-bir-cir_Pla"/>
    <property type="match status" value="1"/>
</dbReference>
<dbReference type="Pfam" id="PF06022">
    <property type="entry name" value="Cir_Bir_Yir"/>
    <property type="match status" value="1"/>
</dbReference>
<proteinExistence type="predicted"/>
<sequence length="303" mass="35153">MSEHLCEAINHFDKDITLKANDSKLIIDLNKIQKEYCTSENGKRECYSYEVIVSSVFIILLKFFMSRDDLKNNKLAEYTISWLCYKLNQKEENGITNLDDFHNKYIKENKKDIEKIAGIEGYNSYNDIINNKIDLKTIDIKEMSKLYVPLKSLCNMYTELDTKNNNCTKCSKDAKEFVEKYNEINEDPIITGNNSYRKILFTLFNDYNIFKSYRAKKCSACNNVSTLTDINPPQSPIENFLEASEATLSSSSIASKLIPALLIFAIPVFLGIAYKYSLFGFDKRLKRIHSREKLKKIKKKMNI</sequence>
<protein>
    <submittedName>
        <fullName evidence="2">Plasmodium variant antigen protein Cir/Yir/Bir, putative</fullName>
    </submittedName>
</protein>
<organism evidence="2">
    <name type="scientific">Plasmodium chabaudi adami</name>
    <dbReference type="NCBI Taxonomy" id="5826"/>
    <lineage>
        <taxon>Eukaryota</taxon>
        <taxon>Sar</taxon>
        <taxon>Alveolata</taxon>
        <taxon>Apicomplexa</taxon>
        <taxon>Aconoidasida</taxon>
        <taxon>Haemosporida</taxon>
        <taxon>Plasmodiidae</taxon>
        <taxon>Plasmodium</taxon>
        <taxon>Plasmodium (Vinckeia)</taxon>
    </lineage>
</organism>
<dbReference type="Proteomes" id="UP000507536">
    <property type="component" value="Unassembled WGS sequence"/>
</dbReference>
<dbReference type="InterPro" id="IPR006477">
    <property type="entry name" value="Yir_bir_cir"/>
</dbReference>
<dbReference type="EMBL" id="FMIN01000009">
    <property type="protein sequence ID" value="SCL82723.1"/>
    <property type="molecule type" value="Genomic_DNA"/>
</dbReference>
<reference evidence="2" key="1">
    <citation type="submission" date="2016-08" db="EMBL/GenBank/DDBJ databases">
        <authorList>
            <consortium name="Pathogen Informatics"/>
        </authorList>
    </citation>
    <scope>NUCLEOTIDE SEQUENCE</scope>
    <source>
        <strain evidence="2">DS</strain>
    </source>
</reference>
<keyword evidence="1" id="KW-0472">Membrane</keyword>
<name>A0A1C6W963_PLACE</name>
<gene>
    <name evidence="2" type="ORF">PCHDS_000489700</name>
</gene>
<evidence type="ECO:0000313" key="2">
    <source>
        <dbReference type="EMBL" id="SCL82723.1"/>
    </source>
</evidence>
<keyword evidence="1" id="KW-0812">Transmembrane</keyword>
<feature type="transmembrane region" description="Helical" evidence="1">
    <location>
        <begin position="257"/>
        <end position="276"/>
    </location>
</feature>
<keyword evidence="1" id="KW-1133">Transmembrane helix</keyword>
<evidence type="ECO:0000256" key="1">
    <source>
        <dbReference type="SAM" id="Phobius"/>
    </source>
</evidence>
<accession>A0A1C6W963</accession>
<dbReference type="AlphaFoldDB" id="A0A1C6W963"/>